<dbReference type="GO" id="GO:0003955">
    <property type="term" value="F:NAD(P)H dehydrogenase (quinone) activity"/>
    <property type="evidence" value="ECO:0007669"/>
    <property type="project" value="InterPro"/>
</dbReference>
<dbReference type="AlphaFoldDB" id="A0A817TQW6"/>
<evidence type="ECO:0000313" key="7">
    <source>
        <dbReference type="Proteomes" id="UP000663869"/>
    </source>
</evidence>
<proteinExistence type="inferred from homology"/>
<dbReference type="PANTHER" id="PTHR30546:SF23">
    <property type="entry name" value="FLAVOPROTEIN-LIKE PROTEIN YCP4-RELATED"/>
    <property type="match status" value="1"/>
</dbReference>
<dbReference type="Proteomes" id="UP000663869">
    <property type="component" value="Unassembled WGS sequence"/>
</dbReference>
<dbReference type="EMBL" id="CAJNXB010006121">
    <property type="protein sequence ID" value="CAF3467396.1"/>
    <property type="molecule type" value="Genomic_DNA"/>
</dbReference>
<dbReference type="InterPro" id="IPR008254">
    <property type="entry name" value="Flavodoxin/NO_synth"/>
</dbReference>
<evidence type="ECO:0000313" key="3">
    <source>
        <dbReference type="EMBL" id="CAF3232693.1"/>
    </source>
</evidence>
<gene>
    <name evidence="4" type="ORF">FME351_LOCUS1540</name>
    <name evidence="5" type="ORF">GRG538_LOCUS2651</name>
    <name evidence="3" type="ORF">LUA448_LOCUS3829</name>
    <name evidence="6" type="ORF">TIS948_LOCUS33082</name>
</gene>
<dbReference type="Proteomes" id="UP000663833">
    <property type="component" value="Unassembled WGS sequence"/>
</dbReference>
<name>A0A817TQW6_9BILA</name>
<evidence type="ECO:0000256" key="1">
    <source>
        <dbReference type="ARBA" id="ARBA00006961"/>
    </source>
</evidence>
<protein>
    <recommendedName>
        <fullName evidence="2">Flavodoxin-like domain-containing protein</fullName>
    </recommendedName>
</protein>
<dbReference type="NCBIfam" id="NF002999">
    <property type="entry name" value="PRK03767.1"/>
    <property type="match status" value="1"/>
</dbReference>
<dbReference type="GO" id="GO:0016020">
    <property type="term" value="C:membrane"/>
    <property type="evidence" value="ECO:0007669"/>
    <property type="project" value="TreeGrafter"/>
</dbReference>
<sequence>MNINHNTTKSISMASVSTKASKAKIHIIYYSTYGHVATLAKNILKGVEAAGAEGHLIQVPETLSKEVLGKMHAPDKDSTIPTISFVPGVANTVTVEDALVNCDGILFGFPTRFGGIPAQVKAVWDATGGLWMKGALVGKPIGVFFSTGSQGGGQETTALTSLTNYVHHGMLFVPIGYTSPLLGNIDEVHGGSAYGAGTIASSNGSRQPSELELKLAQHQGSYFTQVATALKVGRAAASSSSSL</sequence>
<dbReference type="PANTHER" id="PTHR30546">
    <property type="entry name" value="FLAVODOXIN-RELATED PROTEIN WRBA-RELATED"/>
    <property type="match status" value="1"/>
</dbReference>
<dbReference type="Gene3D" id="3.40.50.360">
    <property type="match status" value="1"/>
</dbReference>
<dbReference type="Pfam" id="PF03358">
    <property type="entry name" value="FMN_red"/>
    <property type="match status" value="1"/>
</dbReference>
<dbReference type="InterPro" id="IPR010089">
    <property type="entry name" value="Flavoprotein_WrbA-like"/>
</dbReference>
<dbReference type="OrthoDB" id="504689at2759"/>
<dbReference type="InterPro" id="IPR029039">
    <property type="entry name" value="Flavoprotein-like_sf"/>
</dbReference>
<dbReference type="GO" id="GO:0010181">
    <property type="term" value="F:FMN binding"/>
    <property type="evidence" value="ECO:0007669"/>
    <property type="project" value="InterPro"/>
</dbReference>
<dbReference type="SUPFAM" id="SSF52218">
    <property type="entry name" value="Flavoproteins"/>
    <property type="match status" value="1"/>
</dbReference>
<dbReference type="Proteomes" id="UP000663825">
    <property type="component" value="Unassembled WGS sequence"/>
</dbReference>
<dbReference type="EMBL" id="CAJNYU010000033">
    <property type="protein sequence ID" value="CAF3322699.1"/>
    <property type="molecule type" value="Genomic_DNA"/>
</dbReference>
<evidence type="ECO:0000259" key="2">
    <source>
        <dbReference type="PROSITE" id="PS50902"/>
    </source>
</evidence>
<feature type="domain" description="Flavodoxin-like" evidence="2">
    <location>
        <begin position="25"/>
        <end position="223"/>
    </location>
</feature>
<comment type="caution">
    <text evidence="4">The sequence shown here is derived from an EMBL/GenBank/DDBJ whole genome shotgun (WGS) entry which is preliminary data.</text>
</comment>
<dbReference type="Proteomes" id="UP000663872">
    <property type="component" value="Unassembled WGS sequence"/>
</dbReference>
<evidence type="ECO:0000313" key="6">
    <source>
        <dbReference type="EMBL" id="CAF3467396.1"/>
    </source>
</evidence>
<dbReference type="EMBL" id="CAJNYD010000224">
    <property type="protein sequence ID" value="CAF3232693.1"/>
    <property type="molecule type" value="Genomic_DNA"/>
</dbReference>
<dbReference type="EMBL" id="CAJNYT010000061">
    <property type="protein sequence ID" value="CAF3323255.1"/>
    <property type="molecule type" value="Genomic_DNA"/>
</dbReference>
<evidence type="ECO:0000313" key="4">
    <source>
        <dbReference type="EMBL" id="CAF3322699.1"/>
    </source>
</evidence>
<comment type="similarity">
    <text evidence="1">Belongs to the WrbA family.</text>
</comment>
<dbReference type="NCBIfam" id="TIGR01755">
    <property type="entry name" value="flav_wrbA"/>
    <property type="match status" value="1"/>
</dbReference>
<organism evidence="4 7">
    <name type="scientific">Rotaria socialis</name>
    <dbReference type="NCBI Taxonomy" id="392032"/>
    <lineage>
        <taxon>Eukaryota</taxon>
        <taxon>Metazoa</taxon>
        <taxon>Spiralia</taxon>
        <taxon>Gnathifera</taxon>
        <taxon>Rotifera</taxon>
        <taxon>Eurotatoria</taxon>
        <taxon>Bdelloidea</taxon>
        <taxon>Philodinida</taxon>
        <taxon>Philodinidae</taxon>
        <taxon>Rotaria</taxon>
    </lineage>
</organism>
<evidence type="ECO:0000313" key="5">
    <source>
        <dbReference type="EMBL" id="CAF3323255.1"/>
    </source>
</evidence>
<dbReference type="FunFam" id="3.40.50.360:FF:000001">
    <property type="entry name" value="NAD(P)H dehydrogenase (Quinone) FQR1-like"/>
    <property type="match status" value="1"/>
</dbReference>
<reference evidence="4" key="1">
    <citation type="submission" date="2021-02" db="EMBL/GenBank/DDBJ databases">
        <authorList>
            <person name="Nowell W R."/>
        </authorList>
    </citation>
    <scope>NUCLEOTIDE SEQUENCE</scope>
</reference>
<dbReference type="InterPro" id="IPR005025">
    <property type="entry name" value="FMN_Rdtase-like_dom"/>
</dbReference>
<accession>A0A817TQW6</accession>
<dbReference type="PROSITE" id="PS50902">
    <property type="entry name" value="FLAVODOXIN_LIKE"/>
    <property type="match status" value="1"/>
</dbReference>